<accession>A0AAV5VL49</accession>
<protein>
    <submittedName>
        <fullName evidence="1">Uncharacterized protein</fullName>
    </submittedName>
</protein>
<dbReference type="EMBL" id="BTSY01000003">
    <property type="protein sequence ID" value="GMT18983.1"/>
    <property type="molecule type" value="Genomic_DNA"/>
</dbReference>
<proteinExistence type="predicted"/>
<sequence length="90" mass="11003">FLRSDELSDKWSQCEYPTFSGLLICYMLRVMVRFFEEMHEWRLVEDYKSCVDEMEDRVLSSFDLVYGKDERDTREVIDIDYRILIQGREN</sequence>
<name>A0AAV5VL49_9BILA</name>
<evidence type="ECO:0000313" key="1">
    <source>
        <dbReference type="EMBL" id="GMT18983.1"/>
    </source>
</evidence>
<reference evidence="1" key="1">
    <citation type="submission" date="2023-10" db="EMBL/GenBank/DDBJ databases">
        <title>Genome assembly of Pristionchus species.</title>
        <authorList>
            <person name="Yoshida K."/>
            <person name="Sommer R.J."/>
        </authorList>
    </citation>
    <scope>NUCLEOTIDE SEQUENCE</scope>
    <source>
        <strain evidence="1">RS5133</strain>
    </source>
</reference>
<comment type="caution">
    <text evidence="1">The sequence shown here is derived from an EMBL/GenBank/DDBJ whole genome shotgun (WGS) entry which is preliminary data.</text>
</comment>
<feature type="non-terminal residue" evidence="1">
    <location>
        <position position="1"/>
    </location>
</feature>
<feature type="non-terminal residue" evidence="1">
    <location>
        <position position="90"/>
    </location>
</feature>
<dbReference type="Proteomes" id="UP001432322">
    <property type="component" value="Unassembled WGS sequence"/>
</dbReference>
<evidence type="ECO:0000313" key="2">
    <source>
        <dbReference type="Proteomes" id="UP001432322"/>
    </source>
</evidence>
<dbReference type="AlphaFoldDB" id="A0AAV5VL49"/>
<keyword evidence="2" id="KW-1185">Reference proteome</keyword>
<gene>
    <name evidence="1" type="ORF">PFISCL1PPCAC_10280</name>
</gene>
<organism evidence="1 2">
    <name type="scientific">Pristionchus fissidentatus</name>
    <dbReference type="NCBI Taxonomy" id="1538716"/>
    <lineage>
        <taxon>Eukaryota</taxon>
        <taxon>Metazoa</taxon>
        <taxon>Ecdysozoa</taxon>
        <taxon>Nematoda</taxon>
        <taxon>Chromadorea</taxon>
        <taxon>Rhabditida</taxon>
        <taxon>Rhabditina</taxon>
        <taxon>Diplogasteromorpha</taxon>
        <taxon>Diplogasteroidea</taxon>
        <taxon>Neodiplogasteridae</taxon>
        <taxon>Pristionchus</taxon>
    </lineage>
</organism>